<evidence type="ECO:0000259" key="2">
    <source>
        <dbReference type="SMART" id="SM00909"/>
    </source>
</evidence>
<feature type="compositionally biased region" description="Low complexity" evidence="1">
    <location>
        <begin position="177"/>
        <end position="186"/>
    </location>
</feature>
<dbReference type="InterPro" id="IPR019606">
    <property type="entry name" value="GerMN"/>
</dbReference>
<protein>
    <submittedName>
        <fullName evidence="3">Unannotated protein</fullName>
    </submittedName>
</protein>
<dbReference type="SMART" id="SM00909">
    <property type="entry name" value="Germane"/>
    <property type="match status" value="1"/>
</dbReference>
<organism evidence="3">
    <name type="scientific">freshwater metagenome</name>
    <dbReference type="NCBI Taxonomy" id="449393"/>
    <lineage>
        <taxon>unclassified sequences</taxon>
        <taxon>metagenomes</taxon>
        <taxon>ecological metagenomes</taxon>
    </lineage>
</organism>
<dbReference type="Pfam" id="PF10646">
    <property type="entry name" value="Germane"/>
    <property type="match status" value="1"/>
</dbReference>
<proteinExistence type="predicted"/>
<dbReference type="AlphaFoldDB" id="A0A6J6BGX2"/>
<feature type="compositionally biased region" description="Low complexity" evidence="1">
    <location>
        <begin position="160"/>
        <end position="170"/>
    </location>
</feature>
<evidence type="ECO:0000256" key="1">
    <source>
        <dbReference type="SAM" id="MobiDB-lite"/>
    </source>
</evidence>
<name>A0A6J6BGX2_9ZZZZ</name>
<evidence type="ECO:0000313" key="3">
    <source>
        <dbReference type="EMBL" id="CAB4538202.1"/>
    </source>
</evidence>
<dbReference type="EMBL" id="CAEZSR010000002">
    <property type="protein sequence ID" value="CAB4538202.1"/>
    <property type="molecule type" value="Genomic_DNA"/>
</dbReference>
<accession>A0A6J6BGX2</accession>
<feature type="region of interest" description="Disordered" evidence="1">
    <location>
        <begin position="159"/>
        <end position="186"/>
    </location>
</feature>
<reference evidence="3" key="1">
    <citation type="submission" date="2020-05" db="EMBL/GenBank/DDBJ databases">
        <authorList>
            <person name="Chiriac C."/>
            <person name="Salcher M."/>
            <person name="Ghai R."/>
            <person name="Kavagutti S V."/>
        </authorList>
    </citation>
    <scope>NUCLEOTIDE SEQUENCE</scope>
</reference>
<sequence>MPPTTIVATSSTIALTSTTEIPTELVLVYFVAGSQLNSVSVPLASPAAPAQVLAALLEGPPSDIGRGLRTTIPESAGRRITVQKERGTAIIDLPADIFDTMPSRDQRLFFAQLVLTIGQLGGIGPVQFTQGGNAIQAIAGDGSNADTVTFDDYQGLLVGAPPQTTTTTTVPAPPATETPTATSVPG</sequence>
<feature type="domain" description="GerMN" evidence="2">
    <location>
        <begin position="49"/>
        <end position="139"/>
    </location>
</feature>
<gene>
    <name evidence="3" type="ORF">UFOPK1493_00121</name>
</gene>